<proteinExistence type="predicted"/>
<dbReference type="InterPro" id="IPR028992">
    <property type="entry name" value="Hedgehog/Intein_dom"/>
</dbReference>
<dbReference type="AlphaFoldDB" id="A0A4R1N3E8"/>
<organism evidence="2 3">
    <name type="scientific">Shimia isoporae</name>
    <dbReference type="NCBI Taxonomy" id="647720"/>
    <lineage>
        <taxon>Bacteria</taxon>
        <taxon>Pseudomonadati</taxon>
        <taxon>Pseudomonadota</taxon>
        <taxon>Alphaproteobacteria</taxon>
        <taxon>Rhodobacterales</taxon>
        <taxon>Roseobacteraceae</taxon>
    </lineage>
</organism>
<name>A0A4R1N3E8_9RHOB</name>
<reference evidence="2 3" key="1">
    <citation type="submission" date="2019-03" db="EMBL/GenBank/DDBJ databases">
        <title>Genomic Encyclopedia of Archaeal and Bacterial Type Strains, Phase II (KMG-II): from individual species to whole genera.</title>
        <authorList>
            <person name="Goeker M."/>
        </authorList>
    </citation>
    <scope>NUCLEOTIDE SEQUENCE [LARGE SCALE GENOMIC DNA]</scope>
    <source>
        <strain evidence="2 3">DSM 26433</strain>
    </source>
</reference>
<evidence type="ECO:0000313" key="2">
    <source>
        <dbReference type="EMBL" id="TCK99963.1"/>
    </source>
</evidence>
<dbReference type="OrthoDB" id="6305173at2"/>
<dbReference type="InterPro" id="IPR036844">
    <property type="entry name" value="Hint_dom_sf"/>
</dbReference>
<dbReference type="EMBL" id="SMGR01000004">
    <property type="protein sequence ID" value="TCK99963.1"/>
    <property type="molecule type" value="Genomic_DNA"/>
</dbReference>
<dbReference type="SUPFAM" id="SSF51294">
    <property type="entry name" value="Hedgehog/intein (Hint) domain"/>
    <property type="match status" value="1"/>
</dbReference>
<accession>A0A4R1N3E8</accession>
<dbReference type="Proteomes" id="UP000295673">
    <property type="component" value="Unassembled WGS sequence"/>
</dbReference>
<feature type="domain" description="Hedgehog/Intein (Hint)" evidence="1">
    <location>
        <begin position="181"/>
        <end position="315"/>
    </location>
</feature>
<evidence type="ECO:0000313" key="3">
    <source>
        <dbReference type="Proteomes" id="UP000295673"/>
    </source>
</evidence>
<dbReference type="Pfam" id="PF13403">
    <property type="entry name" value="Hint_2"/>
    <property type="match status" value="1"/>
</dbReference>
<comment type="caution">
    <text evidence="2">The sequence shown here is derived from an EMBL/GenBank/DDBJ whole genome shotgun (WGS) entry which is preliminary data.</text>
</comment>
<keyword evidence="3" id="KW-1185">Reference proteome</keyword>
<gene>
    <name evidence="2" type="ORF">BXY66_3669</name>
</gene>
<evidence type="ECO:0000259" key="1">
    <source>
        <dbReference type="Pfam" id="PF13403"/>
    </source>
</evidence>
<sequence length="364" mass="39877">MSWLALIDKTRTLFRLDGLARYGQKPGRDLVDLRAPMTTGSLVVETRVSPYDKPQMLLGYAPQTRSGVRLSLQAVPGGGVVLVLNRGSETFHTAVNLDTGGRADVIRITYSWDLDQFRGRLCVERPGTFRIAVKDLINPVALSPEDMCEFVHDELSRVLSPDVIYAALSDRVEPVGPMPTMTNDTPVMTAEGYVPAGSLKRGDLVQTTQGDIVPVLNTIKRSVPAAGQFTPIRLRAPFFGLQEPIVVGPTQRLVIGGSRVEYTFGSEYVLVPAGHLLHGTAAKPIKSEPLVTYCQLILPDHDALLVAGTYLESLDLGRIRRRKDVLRASLLGQFARVDLPEHSRTAYPVLREFEALTLAAQRAA</sequence>
<dbReference type="RefSeq" id="WP_132861784.1">
    <property type="nucleotide sequence ID" value="NZ_SMGR01000004.1"/>
</dbReference>
<protein>
    <submittedName>
        <fullName evidence="2">Hint domain-containing protein</fullName>
    </submittedName>
</protein>